<dbReference type="Proteomes" id="UP000756921">
    <property type="component" value="Unassembled WGS sequence"/>
</dbReference>
<dbReference type="EMBL" id="WJXW01000011">
    <property type="protein sequence ID" value="KAF9731878.1"/>
    <property type="molecule type" value="Genomic_DNA"/>
</dbReference>
<proteinExistence type="predicted"/>
<dbReference type="AlphaFoldDB" id="A0A9P6GB55"/>
<evidence type="ECO:0000313" key="2">
    <source>
        <dbReference type="Proteomes" id="UP000756921"/>
    </source>
</evidence>
<reference evidence="1" key="1">
    <citation type="journal article" date="2020" name="Mol. Plant Microbe Interact.">
        <title>Genome Sequence of the Biocontrol Agent Coniothyrium minitans strain Conio (IMI 134523).</title>
        <authorList>
            <person name="Patel D."/>
            <person name="Shittu T.A."/>
            <person name="Baroncelli R."/>
            <person name="Muthumeenakshi S."/>
            <person name="Osborne T.H."/>
            <person name="Janganan T.K."/>
            <person name="Sreenivasaprasad S."/>
        </authorList>
    </citation>
    <scope>NUCLEOTIDE SEQUENCE</scope>
    <source>
        <strain evidence="1">Conio</strain>
    </source>
</reference>
<keyword evidence="2" id="KW-1185">Reference proteome</keyword>
<comment type="caution">
    <text evidence="1">The sequence shown here is derived from an EMBL/GenBank/DDBJ whole genome shotgun (WGS) entry which is preliminary data.</text>
</comment>
<evidence type="ECO:0000313" key="1">
    <source>
        <dbReference type="EMBL" id="KAF9731878.1"/>
    </source>
</evidence>
<sequence>MRTAVLAASEFSAACPQYSHEPGSSLFYVRVLTLASRTTCSRRPQYICWLLCRQHMTAEARVATVYDECAVTGRCSGSAACKPLTGAQWEGGEDAGLETGKPTPLLVGAAVVQDDRSSREECVPLQEQMD</sequence>
<organism evidence="1 2">
    <name type="scientific">Paraphaeosphaeria minitans</name>
    <dbReference type="NCBI Taxonomy" id="565426"/>
    <lineage>
        <taxon>Eukaryota</taxon>
        <taxon>Fungi</taxon>
        <taxon>Dikarya</taxon>
        <taxon>Ascomycota</taxon>
        <taxon>Pezizomycotina</taxon>
        <taxon>Dothideomycetes</taxon>
        <taxon>Pleosporomycetidae</taxon>
        <taxon>Pleosporales</taxon>
        <taxon>Massarineae</taxon>
        <taxon>Didymosphaeriaceae</taxon>
        <taxon>Paraphaeosphaeria</taxon>
    </lineage>
</organism>
<protein>
    <submittedName>
        <fullName evidence="1">Uncharacterized protein</fullName>
    </submittedName>
</protein>
<accession>A0A9P6GB55</accession>
<gene>
    <name evidence="1" type="ORF">PMIN01_09807</name>
</gene>
<name>A0A9P6GB55_9PLEO</name>